<keyword evidence="4" id="KW-1185">Reference proteome</keyword>
<feature type="domain" description="HTH-like" evidence="2">
    <location>
        <begin position="17"/>
        <end position="67"/>
    </location>
</feature>
<organism evidence="3 4">
    <name type="scientific">Olsenella absiana</name>
    <dbReference type="NCBI Taxonomy" id="3115222"/>
    <lineage>
        <taxon>Bacteria</taxon>
        <taxon>Bacillati</taxon>
        <taxon>Actinomycetota</taxon>
        <taxon>Coriobacteriia</taxon>
        <taxon>Coriobacteriales</taxon>
        <taxon>Atopobiaceae</taxon>
        <taxon>Olsenella</taxon>
    </lineage>
</organism>
<evidence type="ECO:0000313" key="4">
    <source>
        <dbReference type="Proteomes" id="UP001332931"/>
    </source>
</evidence>
<reference evidence="3 4" key="1">
    <citation type="submission" date="2024-01" db="EMBL/GenBank/DDBJ databases">
        <title>Description of Olsenella sp. nov., isolated from pig feces.</title>
        <authorList>
            <person name="Chang Y.-H."/>
        </authorList>
    </citation>
    <scope>NUCLEOTIDE SEQUENCE [LARGE SCALE GENOMIC DNA]</scope>
    <source>
        <strain evidence="3 4">YH-ols2223</strain>
    </source>
</reference>
<sequence>MGRPGTDGADDAHWPEEDERLAAPVDREHVGHPAYGARKIAHMLRESGEPSATRWRVTRLMGLMGVRPCCPLPSLSAPAKASRRFLYLLRGKAEGFPDQVWSTDVTYVQMGAATRA</sequence>
<evidence type="ECO:0000259" key="2">
    <source>
        <dbReference type="Pfam" id="PF13276"/>
    </source>
</evidence>
<dbReference type="RefSeq" id="WP_330957523.1">
    <property type="nucleotide sequence ID" value="NZ_JAZGJQ010000001.1"/>
</dbReference>
<name>A0ABU7R832_9ACTN</name>
<feature type="region of interest" description="Disordered" evidence="1">
    <location>
        <begin position="1"/>
        <end position="30"/>
    </location>
</feature>
<evidence type="ECO:0000313" key="3">
    <source>
        <dbReference type="EMBL" id="MEE6146762.1"/>
    </source>
</evidence>
<dbReference type="InterPro" id="IPR025948">
    <property type="entry name" value="HTH-like_dom"/>
</dbReference>
<dbReference type="Pfam" id="PF13276">
    <property type="entry name" value="HTH_21"/>
    <property type="match status" value="1"/>
</dbReference>
<comment type="caution">
    <text evidence="3">The sequence shown here is derived from an EMBL/GenBank/DDBJ whole genome shotgun (WGS) entry which is preliminary data.</text>
</comment>
<proteinExistence type="predicted"/>
<gene>
    <name evidence="3" type="ORF">VXJ25_01945</name>
</gene>
<protein>
    <submittedName>
        <fullName evidence="3">IS3 family transposase</fullName>
    </submittedName>
</protein>
<dbReference type="Proteomes" id="UP001332931">
    <property type="component" value="Unassembled WGS sequence"/>
</dbReference>
<evidence type="ECO:0000256" key="1">
    <source>
        <dbReference type="SAM" id="MobiDB-lite"/>
    </source>
</evidence>
<accession>A0ABU7R832</accession>
<dbReference type="EMBL" id="JAZGJQ010000001">
    <property type="protein sequence ID" value="MEE6146762.1"/>
    <property type="molecule type" value="Genomic_DNA"/>
</dbReference>